<proteinExistence type="predicted"/>
<dbReference type="Pfam" id="PF07654">
    <property type="entry name" value="C1-set"/>
    <property type="match status" value="1"/>
</dbReference>
<dbReference type="InterPro" id="IPR007110">
    <property type="entry name" value="Ig-like_dom"/>
</dbReference>
<dbReference type="PROSITE" id="PS50835">
    <property type="entry name" value="IG_LIKE"/>
    <property type="match status" value="1"/>
</dbReference>
<protein>
    <recommendedName>
        <fullName evidence="1">Ig-like domain-containing protein</fullName>
    </recommendedName>
</protein>
<dbReference type="GeneTree" id="ENSGT00940000164625"/>
<accession>A0A3Q3B0F6</accession>
<dbReference type="InterPro" id="IPR013783">
    <property type="entry name" value="Ig-like_fold"/>
</dbReference>
<organism evidence="2 3">
    <name type="scientific">Kryptolebias marmoratus</name>
    <name type="common">Mangrove killifish</name>
    <name type="synonym">Rivulus marmoratus</name>
    <dbReference type="NCBI Taxonomy" id="37003"/>
    <lineage>
        <taxon>Eukaryota</taxon>
        <taxon>Metazoa</taxon>
        <taxon>Chordata</taxon>
        <taxon>Craniata</taxon>
        <taxon>Vertebrata</taxon>
        <taxon>Euteleostomi</taxon>
        <taxon>Actinopterygii</taxon>
        <taxon>Neopterygii</taxon>
        <taxon>Teleostei</taxon>
        <taxon>Neoteleostei</taxon>
        <taxon>Acanthomorphata</taxon>
        <taxon>Ovalentaria</taxon>
        <taxon>Atherinomorphae</taxon>
        <taxon>Cyprinodontiformes</taxon>
        <taxon>Rivulidae</taxon>
        <taxon>Kryptolebias</taxon>
    </lineage>
</organism>
<reference evidence="2" key="2">
    <citation type="submission" date="2025-09" db="UniProtKB">
        <authorList>
            <consortium name="Ensembl"/>
        </authorList>
    </citation>
    <scope>IDENTIFICATION</scope>
</reference>
<evidence type="ECO:0000259" key="1">
    <source>
        <dbReference type="PROSITE" id="PS50835"/>
    </source>
</evidence>
<keyword evidence="3" id="KW-1185">Reference proteome</keyword>
<name>A0A3Q3B0F6_KRYMA</name>
<dbReference type="Gene3D" id="2.60.40.10">
    <property type="entry name" value="Immunoglobulins"/>
    <property type="match status" value="1"/>
</dbReference>
<dbReference type="Ensembl" id="ENSKMAT00000022621.1">
    <property type="protein sequence ID" value="ENSKMAP00000022336.1"/>
    <property type="gene ID" value="ENSKMAG00000016563.1"/>
</dbReference>
<dbReference type="SMART" id="SM00407">
    <property type="entry name" value="IGc1"/>
    <property type="match status" value="1"/>
</dbReference>
<sequence length="102" mass="11342">MIGFKVVSKASAIRTETRLSVKKTLLCVASDFYPDHVTLSWETIGGEMLGSVATDSAARRNGMFYKLTSRLRVPAHQWFNPGIEFKCTAITINNFEKGKVEA</sequence>
<dbReference type="InterPro" id="IPR003597">
    <property type="entry name" value="Ig_C1-set"/>
</dbReference>
<dbReference type="AlphaFoldDB" id="A0A3Q3B0F6"/>
<dbReference type="Proteomes" id="UP000264800">
    <property type="component" value="Unplaced"/>
</dbReference>
<dbReference type="SUPFAM" id="SSF48726">
    <property type="entry name" value="Immunoglobulin"/>
    <property type="match status" value="1"/>
</dbReference>
<dbReference type="InterPro" id="IPR036179">
    <property type="entry name" value="Ig-like_dom_sf"/>
</dbReference>
<reference evidence="2" key="1">
    <citation type="submission" date="2025-08" db="UniProtKB">
        <authorList>
            <consortium name="Ensembl"/>
        </authorList>
    </citation>
    <scope>IDENTIFICATION</scope>
</reference>
<evidence type="ECO:0000313" key="3">
    <source>
        <dbReference type="Proteomes" id="UP000264800"/>
    </source>
</evidence>
<feature type="domain" description="Ig-like" evidence="1">
    <location>
        <begin position="20"/>
        <end position="89"/>
    </location>
</feature>
<evidence type="ECO:0000313" key="2">
    <source>
        <dbReference type="Ensembl" id="ENSKMAP00000022336.1"/>
    </source>
</evidence>